<dbReference type="InterPro" id="IPR036291">
    <property type="entry name" value="NAD(P)-bd_dom_sf"/>
</dbReference>
<evidence type="ECO:0000313" key="1">
    <source>
        <dbReference type="EMBL" id="KAJ7700274.1"/>
    </source>
</evidence>
<evidence type="ECO:0000313" key="2">
    <source>
        <dbReference type="Proteomes" id="UP001215598"/>
    </source>
</evidence>
<accession>A0AAD7DXI3</accession>
<proteinExistence type="predicted"/>
<dbReference type="Gene3D" id="3.40.50.720">
    <property type="entry name" value="NAD(P)-binding Rossmann-like Domain"/>
    <property type="match status" value="1"/>
</dbReference>
<sequence>MVRTIVTGSSHVTDICWSRNAHPDILVFMAFSKFAPDVHASSSVVPVQLDITDGASTNAAHAFVANHIKQKEGQGLNVLINNAAVGILTF</sequence>
<dbReference type="SUPFAM" id="SSF51735">
    <property type="entry name" value="NAD(P)-binding Rossmann-fold domains"/>
    <property type="match status" value="1"/>
</dbReference>
<dbReference type="EMBL" id="JARKIB010000556">
    <property type="protein sequence ID" value="KAJ7700274.1"/>
    <property type="molecule type" value="Genomic_DNA"/>
</dbReference>
<reference evidence="1" key="1">
    <citation type="submission" date="2023-03" db="EMBL/GenBank/DDBJ databases">
        <title>Massive genome expansion in bonnet fungi (Mycena s.s.) driven by repeated elements and novel gene families across ecological guilds.</title>
        <authorList>
            <consortium name="Lawrence Berkeley National Laboratory"/>
            <person name="Harder C.B."/>
            <person name="Miyauchi S."/>
            <person name="Viragh M."/>
            <person name="Kuo A."/>
            <person name="Thoen E."/>
            <person name="Andreopoulos B."/>
            <person name="Lu D."/>
            <person name="Skrede I."/>
            <person name="Drula E."/>
            <person name="Henrissat B."/>
            <person name="Morin E."/>
            <person name="Kohler A."/>
            <person name="Barry K."/>
            <person name="LaButti K."/>
            <person name="Morin E."/>
            <person name="Salamov A."/>
            <person name="Lipzen A."/>
            <person name="Mereny Z."/>
            <person name="Hegedus B."/>
            <person name="Baldrian P."/>
            <person name="Stursova M."/>
            <person name="Weitz H."/>
            <person name="Taylor A."/>
            <person name="Grigoriev I.V."/>
            <person name="Nagy L.G."/>
            <person name="Martin F."/>
            <person name="Kauserud H."/>
        </authorList>
    </citation>
    <scope>NUCLEOTIDE SEQUENCE</scope>
    <source>
        <strain evidence="1">CBHHK182m</strain>
    </source>
</reference>
<comment type="caution">
    <text evidence="1">The sequence shown here is derived from an EMBL/GenBank/DDBJ whole genome shotgun (WGS) entry which is preliminary data.</text>
</comment>
<keyword evidence="2" id="KW-1185">Reference proteome</keyword>
<gene>
    <name evidence="1" type="ORF">B0H16DRAFT_1903023</name>
</gene>
<name>A0AAD7DXI3_9AGAR</name>
<organism evidence="1 2">
    <name type="scientific">Mycena metata</name>
    <dbReference type="NCBI Taxonomy" id="1033252"/>
    <lineage>
        <taxon>Eukaryota</taxon>
        <taxon>Fungi</taxon>
        <taxon>Dikarya</taxon>
        <taxon>Basidiomycota</taxon>
        <taxon>Agaricomycotina</taxon>
        <taxon>Agaricomycetes</taxon>
        <taxon>Agaricomycetidae</taxon>
        <taxon>Agaricales</taxon>
        <taxon>Marasmiineae</taxon>
        <taxon>Mycenaceae</taxon>
        <taxon>Mycena</taxon>
    </lineage>
</organism>
<dbReference type="AlphaFoldDB" id="A0AAD7DXI3"/>
<protein>
    <submittedName>
        <fullName evidence="1">Uncharacterized protein</fullName>
    </submittedName>
</protein>
<dbReference type="Proteomes" id="UP001215598">
    <property type="component" value="Unassembled WGS sequence"/>
</dbReference>